<dbReference type="SUPFAM" id="SSF55060">
    <property type="entry name" value="GHMP Kinase, C-terminal domain"/>
    <property type="match status" value="1"/>
</dbReference>
<dbReference type="Gene3D" id="3.30.70.890">
    <property type="entry name" value="GHMP kinase, C-terminal domain"/>
    <property type="match status" value="1"/>
</dbReference>
<evidence type="ECO:0000259" key="8">
    <source>
        <dbReference type="Pfam" id="PF10509"/>
    </source>
</evidence>
<dbReference type="SUPFAM" id="SSF54211">
    <property type="entry name" value="Ribosomal protein S5 domain 2-like"/>
    <property type="match status" value="1"/>
</dbReference>
<name>A0A402B351_9CHLR</name>
<dbReference type="GO" id="GO:0006012">
    <property type="term" value="P:galactose metabolic process"/>
    <property type="evidence" value="ECO:0007669"/>
    <property type="project" value="UniProtKB-KW"/>
</dbReference>
<evidence type="ECO:0000256" key="1">
    <source>
        <dbReference type="ARBA" id="ARBA00022679"/>
    </source>
</evidence>
<keyword evidence="10" id="KW-1185">Reference proteome</keyword>
<evidence type="ECO:0000256" key="2">
    <source>
        <dbReference type="ARBA" id="ARBA00022741"/>
    </source>
</evidence>
<dbReference type="InterPro" id="IPR020568">
    <property type="entry name" value="Ribosomal_Su5_D2-typ_SF"/>
</dbReference>
<keyword evidence="2" id="KW-0547">Nucleotide-binding</keyword>
<gene>
    <name evidence="9" type="primary">galK_2</name>
    <name evidence="9" type="ORF">KDA_12600</name>
</gene>
<dbReference type="InterPro" id="IPR006206">
    <property type="entry name" value="Mevalonate/galactokinase"/>
</dbReference>
<dbReference type="Pfam" id="PF10509">
    <property type="entry name" value="GalKase_gal_bdg"/>
    <property type="match status" value="1"/>
</dbReference>
<keyword evidence="4" id="KW-0067">ATP-binding</keyword>
<dbReference type="PRINTS" id="PR00959">
    <property type="entry name" value="MEVGALKINASE"/>
</dbReference>
<proteinExistence type="predicted"/>
<protein>
    <submittedName>
        <fullName evidence="9">Galactokinase</fullName>
    </submittedName>
</protein>
<sequence>MWHYHNLPLEQPAPDLERFLIQLNTEHTDFFNPAAPLLVARAPGRLDLMGGIADYSGSLVLEMPLAVATMAAVQTNSAPTITVCSTAASGLNGQPIVDLPLAALRVDEQPISYEAAHILLNSHPETAWAAYVLGTLVVLQRERQFSAEQGLRIMLHCEVPIGKGVSSSAALEVAVMQALNEQYQLRLSGREIAMLCQKVENLVVGAPCGVMDQMTSACGEDNSLLALLCQPAELQEAVPLPEGVEIWGIDSGVRHSVIGADYGSVRVGAFMGYRIIADLSGYTVASQTGSYVEIADPLWQGYLANVPPSLWEAIYREQVPLAMTGAAFLERYGGTTDTVTHIDPQRTYAIRQPTAHPIYEHQRVRLFRALLQQPATSAEQLILLGELMYQSHVSYSSCGLGSAGTDHLVELVRITGRASGLYGAKITGGGSGGTVAILARQNADKAIAEISQRYEQESGLPTTILRGSSPGSYAWGTRVIHNIR</sequence>
<evidence type="ECO:0000256" key="4">
    <source>
        <dbReference type="ARBA" id="ARBA00022840"/>
    </source>
</evidence>
<evidence type="ECO:0000259" key="7">
    <source>
        <dbReference type="Pfam" id="PF08544"/>
    </source>
</evidence>
<dbReference type="Pfam" id="PF00288">
    <property type="entry name" value="GHMP_kinases_N"/>
    <property type="match status" value="1"/>
</dbReference>
<dbReference type="PRINTS" id="PR00473">
    <property type="entry name" value="GALCTOKINASE"/>
</dbReference>
<keyword evidence="5" id="KW-0299">Galactose metabolism</keyword>
<evidence type="ECO:0000256" key="3">
    <source>
        <dbReference type="ARBA" id="ARBA00022777"/>
    </source>
</evidence>
<dbReference type="InterPro" id="IPR013750">
    <property type="entry name" value="GHMP_kinase_C_dom"/>
</dbReference>
<feature type="domain" description="Galactokinase N-terminal" evidence="8">
    <location>
        <begin position="26"/>
        <end position="74"/>
    </location>
</feature>
<dbReference type="PANTHER" id="PTHR10457">
    <property type="entry name" value="MEVALONATE KINASE/GALACTOKINASE"/>
    <property type="match status" value="1"/>
</dbReference>
<keyword evidence="3 9" id="KW-0418">Kinase</keyword>
<dbReference type="GO" id="GO:0005829">
    <property type="term" value="C:cytosol"/>
    <property type="evidence" value="ECO:0007669"/>
    <property type="project" value="TreeGrafter"/>
</dbReference>
<keyword evidence="1" id="KW-0808">Transferase</keyword>
<feature type="domain" description="GHMP kinase N-terminal" evidence="6">
    <location>
        <begin position="131"/>
        <end position="219"/>
    </location>
</feature>
<dbReference type="InterPro" id="IPR000705">
    <property type="entry name" value="Galactokinase"/>
</dbReference>
<dbReference type="Gene3D" id="3.30.230.10">
    <property type="match status" value="1"/>
</dbReference>
<comment type="caution">
    <text evidence="9">The sequence shown here is derived from an EMBL/GenBank/DDBJ whole genome shotgun (WGS) entry which is preliminary data.</text>
</comment>
<reference evidence="10" key="1">
    <citation type="submission" date="2018-12" db="EMBL/GenBank/DDBJ databases">
        <title>Tengunoibacter tsumagoiensis gen. nov., sp. nov., Dictyobacter kobayashii sp. nov., D. alpinus sp. nov., and D. joshuensis sp. nov. and description of Dictyobacteraceae fam. nov. within the order Ktedonobacterales isolated from Tengu-no-mugimeshi.</title>
        <authorList>
            <person name="Wang C.M."/>
            <person name="Zheng Y."/>
            <person name="Sakai Y."/>
            <person name="Toyoda A."/>
            <person name="Minakuchi Y."/>
            <person name="Abe K."/>
            <person name="Yokota A."/>
            <person name="Yabe S."/>
        </authorList>
    </citation>
    <scope>NUCLEOTIDE SEQUENCE [LARGE SCALE GENOMIC DNA]</scope>
    <source>
        <strain evidence="10">Uno16</strain>
    </source>
</reference>
<dbReference type="EMBL" id="BIFT01000001">
    <property type="protein sequence ID" value="GCE25776.1"/>
    <property type="molecule type" value="Genomic_DNA"/>
</dbReference>
<accession>A0A402B351</accession>
<dbReference type="InterPro" id="IPR036554">
    <property type="entry name" value="GHMP_kinase_C_sf"/>
</dbReference>
<evidence type="ECO:0000313" key="9">
    <source>
        <dbReference type="EMBL" id="GCE25776.1"/>
    </source>
</evidence>
<dbReference type="InterPro" id="IPR006204">
    <property type="entry name" value="GHMP_kinase_N_dom"/>
</dbReference>
<dbReference type="PIRSF" id="PIRSF000530">
    <property type="entry name" value="Galactokinase"/>
    <property type="match status" value="1"/>
</dbReference>
<feature type="domain" description="GHMP kinase C-terminal" evidence="7">
    <location>
        <begin position="379"/>
        <end position="455"/>
    </location>
</feature>
<dbReference type="RefSeq" id="WP_126626323.1">
    <property type="nucleotide sequence ID" value="NZ_BIFT01000001.1"/>
</dbReference>
<dbReference type="InterPro" id="IPR019539">
    <property type="entry name" value="GalKase_N"/>
</dbReference>
<dbReference type="Pfam" id="PF08544">
    <property type="entry name" value="GHMP_kinases_C"/>
    <property type="match status" value="1"/>
</dbReference>
<dbReference type="InterPro" id="IPR014721">
    <property type="entry name" value="Ribsml_uS5_D2-typ_fold_subgr"/>
</dbReference>
<keyword evidence="5" id="KW-0119">Carbohydrate metabolism</keyword>
<dbReference type="GO" id="GO:0004335">
    <property type="term" value="F:galactokinase activity"/>
    <property type="evidence" value="ECO:0007669"/>
    <property type="project" value="InterPro"/>
</dbReference>
<evidence type="ECO:0000313" key="10">
    <source>
        <dbReference type="Proteomes" id="UP000287171"/>
    </source>
</evidence>
<evidence type="ECO:0000256" key="5">
    <source>
        <dbReference type="ARBA" id="ARBA00023144"/>
    </source>
</evidence>
<dbReference type="GO" id="GO:0005524">
    <property type="term" value="F:ATP binding"/>
    <property type="evidence" value="ECO:0007669"/>
    <property type="project" value="UniProtKB-KW"/>
</dbReference>
<dbReference type="Proteomes" id="UP000287171">
    <property type="component" value="Unassembled WGS sequence"/>
</dbReference>
<evidence type="ECO:0000259" key="6">
    <source>
        <dbReference type="Pfam" id="PF00288"/>
    </source>
</evidence>
<dbReference type="AlphaFoldDB" id="A0A402B351"/>
<dbReference type="OrthoDB" id="250531at2"/>
<dbReference type="PANTHER" id="PTHR10457:SF35">
    <property type="entry name" value="L-ARABINOKINASE"/>
    <property type="match status" value="1"/>
</dbReference>
<organism evidence="9 10">
    <name type="scientific">Dictyobacter alpinus</name>
    <dbReference type="NCBI Taxonomy" id="2014873"/>
    <lineage>
        <taxon>Bacteria</taxon>
        <taxon>Bacillati</taxon>
        <taxon>Chloroflexota</taxon>
        <taxon>Ktedonobacteria</taxon>
        <taxon>Ktedonobacterales</taxon>
        <taxon>Dictyobacteraceae</taxon>
        <taxon>Dictyobacter</taxon>
    </lineage>
</organism>